<comment type="catalytic activity">
    <reaction evidence="1 8">
        <text>L-alanine = D-alanine</text>
        <dbReference type="Rhea" id="RHEA:20249"/>
        <dbReference type="ChEBI" id="CHEBI:57416"/>
        <dbReference type="ChEBI" id="CHEBI:57972"/>
        <dbReference type="EC" id="5.1.1.1"/>
    </reaction>
</comment>
<dbReference type="HAMAP" id="MF_01201">
    <property type="entry name" value="Ala_racemase"/>
    <property type="match status" value="1"/>
</dbReference>
<dbReference type="Pfam" id="PF01225">
    <property type="entry name" value="Mur_ligase"/>
    <property type="match status" value="1"/>
</dbReference>
<dbReference type="CDD" id="cd00430">
    <property type="entry name" value="PLPDE_III_AR"/>
    <property type="match status" value="1"/>
</dbReference>
<dbReference type="GO" id="GO:0030170">
    <property type="term" value="F:pyridoxal phosphate binding"/>
    <property type="evidence" value="ECO:0007669"/>
    <property type="project" value="UniProtKB-UniRule"/>
</dbReference>
<keyword evidence="4" id="KW-0547">Nucleotide-binding</keyword>
<dbReference type="PANTHER" id="PTHR43024">
    <property type="entry name" value="UDP-N-ACETYLMURAMOYL-TRIPEPTIDE--D-ALANYL-D-ALANINE LIGASE"/>
    <property type="match status" value="1"/>
</dbReference>
<dbReference type="Gene3D" id="2.40.37.10">
    <property type="entry name" value="Lyase, Ornithine Decarboxylase, Chain A, domain 1"/>
    <property type="match status" value="1"/>
</dbReference>
<gene>
    <name evidence="12" type="ORF">DWB61_03995</name>
</gene>
<evidence type="ECO:0000256" key="1">
    <source>
        <dbReference type="ARBA" id="ARBA00000316"/>
    </source>
</evidence>
<feature type="active site" description="Proton acceptor; specific for D-alanine" evidence="8">
    <location>
        <position position="493"/>
    </location>
</feature>
<dbReference type="EC" id="5.1.1.1" evidence="8"/>
<dbReference type="InterPro" id="IPR009006">
    <property type="entry name" value="Ala_racemase/Decarboxylase_C"/>
</dbReference>
<feature type="modified residue" description="N6-(pyridoxal phosphate)lysine" evidence="8 9">
    <location>
        <position position="493"/>
    </location>
</feature>
<comment type="similarity">
    <text evidence="8">Belongs to the alanine racemase family.</text>
</comment>
<keyword evidence="13" id="KW-1185">Reference proteome</keyword>
<evidence type="ECO:0000256" key="2">
    <source>
        <dbReference type="ARBA" id="ARBA00001933"/>
    </source>
</evidence>
<dbReference type="NCBIfam" id="TIGR00492">
    <property type="entry name" value="alr"/>
    <property type="match status" value="1"/>
</dbReference>
<feature type="binding site" evidence="8 10">
    <location>
        <position position="766"/>
    </location>
    <ligand>
        <name>substrate</name>
    </ligand>
</feature>
<keyword evidence="7 8" id="KW-0413">Isomerase</keyword>
<dbReference type="OrthoDB" id="9801978at2"/>
<name>A0A425Y5E4_9BACT</name>
<dbReference type="Pfam" id="PF01168">
    <property type="entry name" value="Ala_racemase_N"/>
    <property type="match status" value="1"/>
</dbReference>
<dbReference type="Gene3D" id="3.90.190.20">
    <property type="entry name" value="Mur ligase, C-terminal domain"/>
    <property type="match status" value="1"/>
</dbReference>
<evidence type="ECO:0000256" key="4">
    <source>
        <dbReference type="ARBA" id="ARBA00022741"/>
    </source>
</evidence>
<dbReference type="SUPFAM" id="SSF50621">
    <property type="entry name" value="Alanine racemase C-terminal domain-like"/>
    <property type="match status" value="1"/>
</dbReference>
<keyword evidence="3 12" id="KW-0436">Ligase</keyword>
<dbReference type="InterPro" id="IPR001608">
    <property type="entry name" value="Ala_racemase_N"/>
</dbReference>
<dbReference type="InterPro" id="IPR011079">
    <property type="entry name" value="Ala_racemase_C"/>
</dbReference>
<evidence type="ECO:0000256" key="10">
    <source>
        <dbReference type="PIRSR" id="PIRSR600821-52"/>
    </source>
</evidence>
<dbReference type="Pfam" id="PF08245">
    <property type="entry name" value="Mur_ligase_M"/>
    <property type="match status" value="1"/>
</dbReference>
<organism evidence="12 13">
    <name type="scientific">Ancylomarina euxinus</name>
    <dbReference type="NCBI Taxonomy" id="2283627"/>
    <lineage>
        <taxon>Bacteria</taxon>
        <taxon>Pseudomonadati</taxon>
        <taxon>Bacteroidota</taxon>
        <taxon>Bacteroidia</taxon>
        <taxon>Marinilabiliales</taxon>
        <taxon>Marinifilaceae</taxon>
        <taxon>Ancylomarina</taxon>
    </lineage>
</organism>
<feature type="binding site" evidence="8 10">
    <location>
        <position position="591"/>
    </location>
    <ligand>
        <name>substrate</name>
    </ligand>
</feature>
<dbReference type="PRINTS" id="PR00992">
    <property type="entry name" value="ALARACEMASE"/>
</dbReference>
<dbReference type="NCBIfam" id="NF008897">
    <property type="entry name" value="PRK11930.1"/>
    <property type="match status" value="1"/>
</dbReference>
<comment type="pathway">
    <text evidence="8">Amino-acid biosynthesis; D-alanine biosynthesis; D-alanine from L-alanine: step 1/1.</text>
</comment>
<protein>
    <recommendedName>
        <fullName evidence="8">Alanine racemase</fullName>
        <ecNumber evidence="8">5.1.1.1</ecNumber>
    </recommendedName>
</protein>
<dbReference type="SUPFAM" id="SSF51419">
    <property type="entry name" value="PLP-binding barrel"/>
    <property type="match status" value="1"/>
</dbReference>
<proteinExistence type="inferred from homology"/>
<dbReference type="PANTHER" id="PTHR43024:SF1">
    <property type="entry name" value="UDP-N-ACETYLMURAMOYL-TRIPEPTIDE--D-ALANYL-D-ALANINE LIGASE"/>
    <property type="match status" value="1"/>
</dbReference>
<reference evidence="12 13" key="1">
    <citation type="submission" date="2018-07" db="EMBL/GenBank/DDBJ databases">
        <title>Draft genome sequence of Ancylomarina sp. M1P.</title>
        <authorList>
            <person name="Yadav S."/>
            <person name="Villanueva L."/>
            <person name="Damste J.S.S."/>
        </authorList>
    </citation>
    <scope>NUCLEOTIDE SEQUENCE [LARGE SCALE GENOMIC DNA]</scope>
    <source>
        <strain evidence="12 13">M1P</strain>
    </source>
</reference>
<dbReference type="UniPathway" id="UPA00042">
    <property type="reaction ID" value="UER00497"/>
</dbReference>
<dbReference type="GO" id="GO:0008784">
    <property type="term" value="F:alanine racemase activity"/>
    <property type="evidence" value="ECO:0007669"/>
    <property type="project" value="UniProtKB-UniRule"/>
</dbReference>
<dbReference type="Proteomes" id="UP000285794">
    <property type="component" value="Unassembled WGS sequence"/>
</dbReference>
<comment type="caution">
    <text evidence="12">The sequence shown here is derived from an EMBL/GenBank/DDBJ whole genome shotgun (WGS) entry which is preliminary data.</text>
</comment>
<comment type="cofactor">
    <cofactor evidence="2 8 9">
        <name>pyridoxal 5'-phosphate</name>
        <dbReference type="ChEBI" id="CHEBI:597326"/>
    </cofactor>
</comment>
<dbReference type="InterPro" id="IPR000713">
    <property type="entry name" value="Mur_ligase_N"/>
</dbReference>
<dbReference type="GO" id="GO:0030632">
    <property type="term" value="P:D-alanine biosynthetic process"/>
    <property type="evidence" value="ECO:0007669"/>
    <property type="project" value="UniProtKB-UniRule"/>
</dbReference>
<dbReference type="FunFam" id="3.20.20.10:FF:000002">
    <property type="entry name" value="Alanine racemase"/>
    <property type="match status" value="1"/>
</dbReference>
<dbReference type="InterPro" id="IPR000821">
    <property type="entry name" value="Ala_racemase"/>
</dbReference>
<dbReference type="GO" id="GO:0016881">
    <property type="term" value="F:acid-amino acid ligase activity"/>
    <property type="evidence" value="ECO:0007669"/>
    <property type="project" value="InterPro"/>
</dbReference>
<feature type="active site" description="Proton acceptor; specific for L-alanine" evidence="8">
    <location>
        <position position="717"/>
    </location>
</feature>
<dbReference type="Gene3D" id="3.20.20.10">
    <property type="entry name" value="Alanine racemase"/>
    <property type="match status" value="1"/>
</dbReference>
<accession>A0A425Y5E4</accession>
<dbReference type="Pfam" id="PF00842">
    <property type="entry name" value="Ala_racemase_C"/>
    <property type="match status" value="1"/>
</dbReference>
<dbReference type="InterPro" id="IPR013221">
    <property type="entry name" value="Mur_ligase_cen"/>
</dbReference>
<dbReference type="GO" id="GO:0005524">
    <property type="term" value="F:ATP binding"/>
    <property type="evidence" value="ECO:0007669"/>
    <property type="project" value="UniProtKB-KW"/>
</dbReference>
<evidence type="ECO:0000313" key="12">
    <source>
        <dbReference type="EMBL" id="RRG23564.1"/>
    </source>
</evidence>
<dbReference type="Gene3D" id="3.40.1390.10">
    <property type="entry name" value="MurE/MurF, N-terminal domain"/>
    <property type="match status" value="1"/>
</dbReference>
<dbReference type="Gene3D" id="3.40.1190.10">
    <property type="entry name" value="Mur-like, catalytic domain"/>
    <property type="match status" value="1"/>
</dbReference>
<dbReference type="SMART" id="SM01005">
    <property type="entry name" value="Ala_racemase_C"/>
    <property type="match status" value="1"/>
</dbReference>
<dbReference type="SUPFAM" id="SSF63418">
    <property type="entry name" value="MurE/MurF N-terminal domain"/>
    <property type="match status" value="1"/>
</dbReference>
<dbReference type="InterPro" id="IPR036565">
    <property type="entry name" value="Mur-like_cat_sf"/>
</dbReference>
<evidence type="ECO:0000256" key="3">
    <source>
        <dbReference type="ARBA" id="ARBA00022598"/>
    </source>
</evidence>
<dbReference type="InterPro" id="IPR035911">
    <property type="entry name" value="MurE/MurF_N"/>
</dbReference>
<comment type="function">
    <text evidence="8">Catalyzes the interconversion of L-alanine and D-alanine. May also act on other amino acids.</text>
</comment>
<sequence>MNSSKTYQLNHIAQIVGGTLIGDDDFQIDRLSIDSRTLVLASKTLFFALVGERHNGHDYIQDLYDKGIRAFVVSENINQGLFGDCNFIVVTDTLNALQKLCAHHRKNFTYPVIAITGSNGKTIVKEWLYQVLNPHYRIVRSPKSYNSQVGVPISVWQMNLEDEFAIFEAGISKPCEMDKLETIIQATGGIFTHLGSAHLENFDDTKSLLDEKLKLFASCEWIVYCSDDIRVSDAIKERYAHQKVLLNWSRNTDSKLQIISEKLDKGKIELKAVYNGEEKTILLPFIDKASIENAINCWLTFLHLGLSDEHIYKGFCDLEAVAMRLEIKEGQNNCLLINDYYNSDLGSLSIALDLMNQQGKERKKTVILSDIFQSGFEPRDLYEQVSELLTLNEIDKIVGIGDNIASQAKNFQCESVFYSTTEIFLNTLDPNGFKNEIILIRGARDFRFERISSALQYKAHRTILEVNLTAMVHNLNYFRSLLQPNTKLMVMVKAFSYGSGSTEIANLLQYHHVDYLAVAIADEGVDLRTNGISTPIVVMNPELHSFETMIDYNLEPEIYCLSVLKSFESILKRSGLKNYPIHLKLDTGMFRMGFVDHELDELINYLKVNPYFHIRSVFSHLAGSDEEIHDDYTESQIAKFEDWSKQIRTAFAYEIDRHILNTSGIERFPNAQFEMVRLGIGLYGVSATKQNMLMNVSSLKTTISQIKWVEKDQTVGYSRKGKLNKKSRIGIIPIGYADGFNRKLSNGVGQVLVNGNLVSVVGNVCMDMCMIDLTDIEAEEGDSVIIFGDDYSLSRIAEKLDTIPYEILTTVSRRVKRIYFQE</sequence>
<dbReference type="RefSeq" id="WP_125029602.1">
    <property type="nucleotide sequence ID" value="NZ_JAPXVP010000003.1"/>
</dbReference>
<evidence type="ECO:0000256" key="7">
    <source>
        <dbReference type="ARBA" id="ARBA00023235"/>
    </source>
</evidence>
<dbReference type="SUPFAM" id="SSF53244">
    <property type="entry name" value="MurD-like peptide ligases, peptide-binding domain"/>
    <property type="match status" value="1"/>
</dbReference>
<dbReference type="InterPro" id="IPR036615">
    <property type="entry name" value="Mur_ligase_C_dom_sf"/>
</dbReference>
<evidence type="ECO:0000259" key="11">
    <source>
        <dbReference type="SMART" id="SM01005"/>
    </source>
</evidence>
<keyword evidence="5" id="KW-0067">ATP-binding</keyword>
<evidence type="ECO:0000256" key="8">
    <source>
        <dbReference type="HAMAP-Rule" id="MF_01201"/>
    </source>
</evidence>
<keyword evidence="6 8" id="KW-0663">Pyridoxal phosphate</keyword>
<feature type="domain" description="Alanine racemase C-terminal" evidence="11">
    <location>
        <begin position="696"/>
        <end position="820"/>
    </location>
</feature>
<evidence type="ECO:0000256" key="6">
    <source>
        <dbReference type="ARBA" id="ARBA00022898"/>
    </source>
</evidence>
<dbReference type="EMBL" id="QQWG01000003">
    <property type="protein sequence ID" value="RRG23564.1"/>
    <property type="molecule type" value="Genomic_DNA"/>
</dbReference>
<evidence type="ECO:0000313" key="13">
    <source>
        <dbReference type="Proteomes" id="UP000285794"/>
    </source>
</evidence>
<dbReference type="SUPFAM" id="SSF53623">
    <property type="entry name" value="MurD-like peptide ligases, catalytic domain"/>
    <property type="match status" value="1"/>
</dbReference>
<dbReference type="InterPro" id="IPR051046">
    <property type="entry name" value="MurCDEF_CellWall_CoF430Synth"/>
</dbReference>
<evidence type="ECO:0000256" key="5">
    <source>
        <dbReference type="ARBA" id="ARBA00022840"/>
    </source>
</evidence>
<dbReference type="AlphaFoldDB" id="A0A425Y5E4"/>
<dbReference type="InterPro" id="IPR029066">
    <property type="entry name" value="PLP-binding_barrel"/>
</dbReference>
<evidence type="ECO:0000256" key="9">
    <source>
        <dbReference type="PIRSR" id="PIRSR600821-50"/>
    </source>
</evidence>